<dbReference type="PROSITE" id="PS51203">
    <property type="entry name" value="CS"/>
    <property type="match status" value="1"/>
</dbReference>
<evidence type="ECO:0000256" key="2">
    <source>
        <dbReference type="ARBA" id="ARBA00004496"/>
    </source>
</evidence>
<evidence type="ECO:0000313" key="19">
    <source>
        <dbReference type="Proteomes" id="UP000028760"/>
    </source>
</evidence>
<dbReference type="CTD" id="415227"/>
<proteinExistence type="inferred from homology"/>
<reference evidence="18" key="3">
    <citation type="submission" date="2025-09" db="UniProtKB">
        <authorList>
            <consortium name="Ensembl"/>
        </authorList>
    </citation>
    <scope>IDENTIFICATION</scope>
</reference>
<dbReference type="Proteomes" id="UP000028760">
    <property type="component" value="Unassembled WGS sequence"/>
</dbReference>
<dbReference type="InterPro" id="IPR008978">
    <property type="entry name" value="HSP20-like_chaperone"/>
</dbReference>
<dbReference type="EC" id="5.3.99.3" evidence="4"/>
<name>A0A087Y1Q1_POEFO</name>
<comment type="catalytic activity">
    <reaction evidence="1">
        <text>prostaglandin H2 = prostaglandin E2</text>
        <dbReference type="Rhea" id="RHEA:12893"/>
        <dbReference type="ChEBI" id="CHEBI:57405"/>
        <dbReference type="ChEBI" id="CHEBI:606564"/>
        <dbReference type="EC" id="5.3.99.3"/>
    </reaction>
</comment>
<dbReference type="Ensembl" id="ENSPFOT00000011971.1">
    <property type="protein sequence ID" value="ENSPFOP00000011954.1"/>
    <property type="gene ID" value="ENSPFOG00000011978.1"/>
</dbReference>
<dbReference type="GeneTree" id="ENSGT00940000154256"/>
<dbReference type="GO" id="GO:0050220">
    <property type="term" value="F:prostaglandin-E synthase activity"/>
    <property type="evidence" value="ECO:0007669"/>
    <property type="project" value="UniProtKB-EC"/>
</dbReference>
<evidence type="ECO:0000256" key="11">
    <source>
        <dbReference type="ARBA" id="ARBA00023160"/>
    </source>
</evidence>
<dbReference type="Gene3D" id="2.60.40.790">
    <property type="match status" value="1"/>
</dbReference>
<dbReference type="PANTHER" id="PTHR22932">
    <property type="entry name" value="TELOMERASE-BINDING PROTEIN P23 HSP90 CO-CHAPERONE"/>
    <property type="match status" value="1"/>
</dbReference>
<keyword evidence="8" id="KW-0643">Prostaglandin biosynthesis</keyword>
<evidence type="ECO:0000256" key="5">
    <source>
        <dbReference type="ARBA" id="ARBA00022490"/>
    </source>
</evidence>
<dbReference type="GO" id="GO:0007004">
    <property type="term" value="P:telomere maintenance via telomerase"/>
    <property type="evidence" value="ECO:0007669"/>
    <property type="project" value="TreeGrafter"/>
</dbReference>
<dbReference type="OMA" id="EVTINFY"/>
<sequence>MLPALTKWYDRRDFVCVEFCVADTKDVKVNFDKTKLGFSCVGPDDDIFENKIDLYLNIDENDSKHKRTDRSVLCFLRKAEVGITWPRLTKEKTKLCWLCVDFNNWKDWDDDSDEELTNFDQLSNMMDNMKREDDGNDDYTDDEDTFDSDDDEMPDLE</sequence>
<dbReference type="PANTHER" id="PTHR22932:SF3">
    <property type="entry name" value="PROSTAGLANDIN E SYNTHASE 3"/>
    <property type="match status" value="1"/>
</dbReference>
<dbReference type="InterPro" id="IPR045250">
    <property type="entry name" value="p23-like"/>
</dbReference>
<reference evidence="19" key="1">
    <citation type="submission" date="2013-10" db="EMBL/GenBank/DDBJ databases">
        <authorList>
            <person name="Schartl M."/>
            <person name="Warren W."/>
        </authorList>
    </citation>
    <scope>NUCLEOTIDE SEQUENCE [LARGE SCALE GENOMIC DNA]</scope>
    <source>
        <strain evidence="19">female</strain>
    </source>
</reference>
<dbReference type="GO" id="GO:0051131">
    <property type="term" value="P:chaperone-mediated protein complex assembly"/>
    <property type="evidence" value="ECO:0007669"/>
    <property type="project" value="TreeGrafter"/>
</dbReference>
<evidence type="ECO:0000256" key="15">
    <source>
        <dbReference type="ARBA" id="ARBA00042997"/>
    </source>
</evidence>
<dbReference type="STRING" id="48698.ENSPFOP00000011954"/>
<dbReference type="GeneID" id="103147806"/>
<evidence type="ECO:0000256" key="9">
    <source>
        <dbReference type="ARBA" id="ARBA00022832"/>
    </source>
</evidence>
<evidence type="ECO:0000256" key="1">
    <source>
        <dbReference type="ARBA" id="ARBA00000609"/>
    </source>
</evidence>
<evidence type="ECO:0000313" key="18">
    <source>
        <dbReference type="Ensembl" id="ENSPFOP00000011954.1"/>
    </source>
</evidence>
<dbReference type="GO" id="GO:0005829">
    <property type="term" value="C:cytosol"/>
    <property type="evidence" value="ECO:0007669"/>
    <property type="project" value="TreeGrafter"/>
</dbReference>
<dbReference type="SUPFAM" id="SSF49764">
    <property type="entry name" value="HSP20-like chaperones"/>
    <property type="match status" value="1"/>
</dbReference>
<dbReference type="Pfam" id="PF04969">
    <property type="entry name" value="CS"/>
    <property type="match status" value="1"/>
</dbReference>
<feature type="region of interest" description="Disordered" evidence="16">
    <location>
        <begin position="127"/>
        <end position="157"/>
    </location>
</feature>
<dbReference type="GO" id="GO:0051087">
    <property type="term" value="F:protein-folding chaperone binding"/>
    <property type="evidence" value="ECO:0007669"/>
    <property type="project" value="TreeGrafter"/>
</dbReference>
<evidence type="ECO:0000256" key="16">
    <source>
        <dbReference type="SAM" id="MobiDB-lite"/>
    </source>
</evidence>
<accession>A0A087Y1Q1</accession>
<dbReference type="eggNOG" id="KOG3158">
    <property type="taxonomic scope" value="Eukaryota"/>
</dbReference>
<keyword evidence="7" id="KW-0444">Lipid biosynthesis</keyword>
<feature type="compositionally biased region" description="Acidic residues" evidence="16">
    <location>
        <begin position="134"/>
        <end position="157"/>
    </location>
</feature>
<keyword evidence="11" id="KW-0275">Fatty acid biosynthesis</keyword>
<organism evidence="18 19">
    <name type="scientific">Poecilia formosa</name>
    <name type="common">Amazon molly</name>
    <name type="synonym">Limia formosa</name>
    <dbReference type="NCBI Taxonomy" id="48698"/>
    <lineage>
        <taxon>Eukaryota</taxon>
        <taxon>Metazoa</taxon>
        <taxon>Chordata</taxon>
        <taxon>Craniata</taxon>
        <taxon>Vertebrata</taxon>
        <taxon>Euteleostomi</taxon>
        <taxon>Actinopterygii</taxon>
        <taxon>Neopterygii</taxon>
        <taxon>Teleostei</taxon>
        <taxon>Neoteleostei</taxon>
        <taxon>Acanthomorphata</taxon>
        <taxon>Ovalentaria</taxon>
        <taxon>Atherinomorphae</taxon>
        <taxon>Cyprinodontiformes</taxon>
        <taxon>Poeciliidae</taxon>
        <taxon>Poeciliinae</taxon>
        <taxon>Poecilia</taxon>
    </lineage>
</organism>
<dbReference type="AlphaFoldDB" id="A0A087Y1Q1"/>
<keyword evidence="19" id="KW-1185">Reference proteome</keyword>
<protein>
    <recommendedName>
        <fullName evidence="14">Prostaglandin E synthase 3</fullName>
        <ecNumber evidence="4">5.3.99.3</ecNumber>
    </recommendedName>
    <alternativeName>
        <fullName evidence="15">Cytosolic prostaglandin E2 synthase</fullName>
    </alternativeName>
</protein>
<dbReference type="GO" id="GO:1905323">
    <property type="term" value="P:telomerase holoenzyme complex assembly"/>
    <property type="evidence" value="ECO:0007669"/>
    <property type="project" value="TreeGrafter"/>
</dbReference>
<comment type="pathway">
    <text evidence="3">Lipid metabolism; prostaglandin biosynthesis.</text>
</comment>
<comment type="subcellular location">
    <subcellularLocation>
        <location evidence="2">Cytoplasm</location>
    </subcellularLocation>
</comment>
<evidence type="ECO:0000256" key="13">
    <source>
        <dbReference type="ARBA" id="ARBA00025733"/>
    </source>
</evidence>
<feature type="domain" description="CS" evidence="17">
    <location>
        <begin position="1"/>
        <end position="89"/>
    </location>
</feature>
<keyword evidence="9" id="KW-0276">Fatty acid metabolism</keyword>
<evidence type="ECO:0000256" key="8">
    <source>
        <dbReference type="ARBA" id="ARBA00022585"/>
    </source>
</evidence>
<dbReference type="GO" id="GO:0051879">
    <property type="term" value="F:Hsp90 protein binding"/>
    <property type="evidence" value="ECO:0007669"/>
    <property type="project" value="InterPro"/>
</dbReference>
<dbReference type="EMBL" id="AYCK01011345">
    <property type="status" value="NOT_ANNOTATED_CDS"/>
    <property type="molecule type" value="Genomic_DNA"/>
</dbReference>
<evidence type="ECO:0000256" key="14">
    <source>
        <dbReference type="ARBA" id="ARBA00040552"/>
    </source>
</evidence>
<evidence type="ECO:0000256" key="6">
    <source>
        <dbReference type="ARBA" id="ARBA00022501"/>
    </source>
</evidence>
<comment type="similarity">
    <text evidence="13">Belongs to the p23/wos2 family.</text>
</comment>
<dbReference type="GO" id="GO:0006457">
    <property type="term" value="P:protein folding"/>
    <property type="evidence" value="ECO:0007669"/>
    <property type="project" value="TreeGrafter"/>
</dbReference>
<reference evidence="18" key="2">
    <citation type="submission" date="2025-08" db="UniProtKB">
        <authorList>
            <consortium name="Ensembl"/>
        </authorList>
    </citation>
    <scope>IDENTIFICATION</scope>
</reference>
<dbReference type="InterPro" id="IPR007052">
    <property type="entry name" value="CS_dom"/>
</dbReference>
<keyword evidence="5" id="KW-0963">Cytoplasm</keyword>
<dbReference type="FunFam" id="2.60.40.790:FF:000003">
    <property type="entry name" value="prostaglandin E synthase 3"/>
    <property type="match status" value="1"/>
</dbReference>
<dbReference type="RefSeq" id="XP_007566390.1">
    <property type="nucleotide sequence ID" value="XM_007566328.2"/>
</dbReference>
<keyword evidence="10" id="KW-0443">Lipid metabolism</keyword>
<keyword evidence="12" id="KW-0413">Isomerase</keyword>
<keyword evidence="6" id="KW-0644">Prostaglandin metabolism</keyword>
<evidence type="ECO:0000259" key="17">
    <source>
        <dbReference type="PROSITE" id="PS51203"/>
    </source>
</evidence>
<dbReference type="GO" id="GO:0005634">
    <property type="term" value="C:nucleus"/>
    <property type="evidence" value="ECO:0007669"/>
    <property type="project" value="TreeGrafter"/>
</dbReference>
<evidence type="ECO:0000256" key="10">
    <source>
        <dbReference type="ARBA" id="ARBA00023098"/>
    </source>
</evidence>
<evidence type="ECO:0000256" key="12">
    <source>
        <dbReference type="ARBA" id="ARBA00023235"/>
    </source>
</evidence>
<dbReference type="GO" id="GO:0001516">
    <property type="term" value="P:prostaglandin biosynthetic process"/>
    <property type="evidence" value="ECO:0007669"/>
    <property type="project" value="UniProtKB-KW"/>
</dbReference>
<evidence type="ECO:0000256" key="4">
    <source>
        <dbReference type="ARBA" id="ARBA00012203"/>
    </source>
</evidence>
<evidence type="ECO:0000256" key="7">
    <source>
        <dbReference type="ARBA" id="ARBA00022516"/>
    </source>
</evidence>
<evidence type="ECO:0000256" key="3">
    <source>
        <dbReference type="ARBA" id="ARBA00004702"/>
    </source>
</evidence>